<proteinExistence type="predicted"/>
<organism evidence="1 2">
    <name type="scientific">Schistosoma margrebowiei</name>
    <dbReference type="NCBI Taxonomy" id="48269"/>
    <lineage>
        <taxon>Eukaryota</taxon>
        <taxon>Metazoa</taxon>
        <taxon>Spiralia</taxon>
        <taxon>Lophotrochozoa</taxon>
        <taxon>Platyhelminthes</taxon>
        <taxon>Trematoda</taxon>
        <taxon>Digenea</taxon>
        <taxon>Strigeidida</taxon>
        <taxon>Schistosomatoidea</taxon>
        <taxon>Schistosomatidae</taxon>
        <taxon>Schistosoma</taxon>
    </lineage>
</organism>
<dbReference type="Proteomes" id="UP000277204">
    <property type="component" value="Unassembled WGS sequence"/>
</dbReference>
<gene>
    <name evidence="1" type="ORF">SMRZ_LOCUS17500</name>
</gene>
<reference evidence="1 2" key="1">
    <citation type="submission" date="2018-11" db="EMBL/GenBank/DDBJ databases">
        <authorList>
            <consortium name="Pathogen Informatics"/>
        </authorList>
    </citation>
    <scope>NUCLEOTIDE SEQUENCE [LARGE SCALE GENOMIC DNA]</scope>
    <source>
        <strain evidence="1 2">Zambia</strain>
    </source>
</reference>
<evidence type="ECO:0000313" key="1">
    <source>
        <dbReference type="EMBL" id="VDP24004.1"/>
    </source>
</evidence>
<name>A0A183MN75_9TREM</name>
<keyword evidence="2" id="KW-1185">Reference proteome</keyword>
<protein>
    <submittedName>
        <fullName evidence="1">Uncharacterized protein</fullName>
    </submittedName>
</protein>
<dbReference type="AlphaFoldDB" id="A0A183MN75"/>
<dbReference type="EMBL" id="UZAI01017389">
    <property type="protein sequence ID" value="VDP24004.1"/>
    <property type="molecule type" value="Genomic_DNA"/>
</dbReference>
<accession>A0A183MN75</accession>
<evidence type="ECO:0000313" key="2">
    <source>
        <dbReference type="Proteomes" id="UP000277204"/>
    </source>
</evidence>
<sequence length="109" mass="12293">MVVGGSRPETLDPGFVLLGTCKQGVPIRNECSLYTGHKEENPTHKQEIELMISNIACKALIRCESHGPTVIKSSFKTGYEEITMNFIHCYTLNNESDEDDKDQLYKKLN</sequence>